<dbReference type="GO" id="GO:0009263">
    <property type="term" value="P:deoxyribonucleotide biosynthetic process"/>
    <property type="evidence" value="ECO:0007669"/>
    <property type="project" value="TreeGrafter"/>
</dbReference>
<comment type="caution">
    <text evidence="3">The sequence shown here is derived from an EMBL/GenBank/DDBJ whole genome shotgun (WGS) entry which is preliminary data.</text>
</comment>
<dbReference type="GO" id="GO:0005524">
    <property type="term" value="F:ATP binding"/>
    <property type="evidence" value="ECO:0007669"/>
    <property type="project" value="TreeGrafter"/>
</dbReference>
<dbReference type="SUPFAM" id="SSF51998">
    <property type="entry name" value="PFL-like glycyl radical enzymes"/>
    <property type="match status" value="1"/>
</dbReference>
<gene>
    <name evidence="3" type="ORF">DFQ03_2358</name>
</gene>
<dbReference type="InterPro" id="IPR013350">
    <property type="entry name" value="RNR_alpha"/>
</dbReference>
<sequence length="598" mass="67621">MNDSKINLETSIQEEVKLNGSDELVQARKKALDSLKKDKEEGFKWLNEDSRNFLGSGYLSPGVSAETRIREIADRAEKILGMPGFSDKFYGYMSEGFYSLASPVWSNFGKERGLPISCFGSNISDDMGNILYTQSEVGMMSKLGGGTSGYFGNIRHRGAEVKNNGKASGAVHIMQLFESMVDVVSQGSVRRGRFSPYLPVEHADIKEFLEIGTEGNPIQELTHGVTVTNEWMQEMVDGDNEKRSIWAKVLQRRGEMGYPYIFFKDNANNGASDVYREKGHKIHASNLCTEIMLPSSDEWSFVCVLSSVNVLHYDKWKDTDAVETMVFFLDAVITEFCEKLEVYRDSESREDRQTFMFMERAYNFAKDNRALGLGVLGWHSLLQSKMLPFNSQEAYNLNSEIFKTIKEKSYSASEELADKFGEPAVLKGYGRRNATLNAIAPTTSSAFILGQVSQGIEPIWSNTYVKDIAKVKTTIRNPFLVELLEDKGMNTTEVWHSIRDFDGSVQHLDFLSDLEKDVFKTYSEIDQMDIIYQAANRQNHIDQGQSVNIIVHPDMPVKEINKIHVTAWKLGLKSLYYQHSMNAAQKFKQKKDCASCEA</sequence>
<dbReference type="Gene3D" id="3.20.70.20">
    <property type="match status" value="1"/>
</dbReference>
<dbReference type="OrthoDB" id="9762933at2"/>
<dbReference type="PANTHER" id="PTHR11573">
    <property type="entry name" value="RIBONUCLEOSIDE-DIPHOSPHATE REDUCTASE LARGE CHAIN"/>
    <property type="match status" value="1"/>
</dbReference>
<dbReference type="RefSeq" id="WP_133673319.1">
    <property type="nucleotide sequence ID" value="NZ_SNZW01000015.1"/>
</dbReference>
<keyword evidence="4" id="KW-1185">Reference proteome</keyword>
<evidence type="ECO:0000259" key="2">
    <source>
        <dbReference type="Pfam" id="PF02867"/>
    </source>
</evidence>
<reference evidence="3 4" key="1">
    <citation type="submission" date="2019-03" db="EMBL/GenBank/DDBJ databases">
        <title>Genomic Encyclopedia of Type Strains, Phase III (KMG-III): the genomes of soil and plant-associated and newly described type strains.</title>
        <authorList>
            <person name="Whitman W."/>
        </authorList>
    </citation>
    <scope>NUCLEOTIDE SEQUENCE [LARGE SCALE GENOMIC DNA]</scope>
    <source>
        <strain evidence="3 4">CECT 8455</strain>
    </source>
</reference>
<feature type="domain" description="Ribonucleotide reductase large subunit C-terminal" evidence="2">
    <location>
        <begin position="427"/>
        <end position="577"/>
    </location>
</feature>
<feature type="domain" description="Ribonucleotide reductase large subunit C-terminal" evidence="2">
    <location>
        <begin position="117"/>
        <end position="238"/>
    </location>
</feature>
<dbReference type="PRINTS" id="PR01183">
    <property type="entry name" value="RIBORDTASEM1"/>
</dbReference>
<dbReference type="InterPro" id="IPR000788">
    <property type="entry name" value="RNR_lg_C"/>
</dbReference>
<comment type="similarity">
    <text evidence="1">Belongs to the ribonucleoside diphosphate reductase large chain family.</text>
</comment>
<dbReference type="InterPro" id="IPR039718">
    <property type="entry name" value="Rrm1"/>
</dbReference>
<accession>A0A4R7D0Q7</accession>
<dbReference type="AlphaFoldDB" id="A0A4R7D0Q7"/>
<organism evidence="3 4">
    <name type="scientific">Maribacter caenipelagi</name>
    <dbReference type="NCBI Taxonomy" id="1447781"/>
    <lineage>
        <taxon>Bacteria</taxon>
        <taxon>Pseudomonadati</taxon>
        <taxon>Bacteroidota</taxon>
        <taxon>Flavobacteriia</taxon>
        <taxon>Flavobacteriales</taxon>
        <taxon>Flavobacteriaceae</taxon>
        <taxon>Maribacter</taxon>
    </lineage>
</organism>
<dbReference type="GO" id="GO:0005971">
    <property type="term" value="C:ribonucleoside-diphosphate reductase complex"/>
    <property type="evidence" value="ECO:0007669"/>
    <property type="project" value="TreeGrafter"/>
</dbReference>
<dbReference type="GO" id="GO:0004748">
    <property type="term" value="F:ribonucleoside-diphosphate reductase activity, thioredoxin disulfide as acceptor"/>
    <property type="evidence" value="ECO:0007669"/>
    <property type="project" value="TreeGrafter"/>
</dbReference>
<dbReference type="PANTHER" id="PTHR11573:SF6">
    <property type="entry name" value="RIBONUCLEOSIDE-DIPHOSPHATE REDUCTASE LARGE SUBUNIT"/>
    <property type="match status" value="1"/>
</dbReference>
<feature type="domain" description="Ribonucleotide reductase large subunit C-terminal" evidence="2">
    <location>
        <begin position="243"/>
        <end position="421"/>
    </location>
</feature>
<evidence type="ECO:0000313" key="4">
    <source>
        <dbReference type="Proteomes" id="UP000295274"/>
    </source>
</evidence>
<dbReference type="NCBIfam" id="NF006577">
    <property type="entry name" value="PRK09102.1"/>
    <property type="match status" value="1"/>
</dbReference>
<protein>
    <submittedName>
        <fullName evidence="3">Ribonucleoside-diphosphate reductase alpha chain</fullName>
    </submittedName>
</protein>
<proteinExistence type="inferred from homology"/>
<dbReference type="NCBIfam" id="TIGR02510">
    <property type="entry name" value="NrdE-prime"/>
    <property type="match status" value="1"/>
</dbReference>
<evidence type="ECO:0000256" key="1">
    <source>
        <dbReference type="ARBA" id="ARBA00010406"/>
    </source>
</evidence>
<dbReference type="Proteomes" id="UP000295274">
    <property type="component" value="Unassembled WGS sequence"/>
</dbReference>
<dbReference type="Pfam" id="PF02867">
    <property type="entry name" value="Ribonuc_red_lgC"/>
    <property type="match status" value="3"/>
</dbReference>
<evidence type="ECO:0000313" key="3">
    <source>
        <dbReference type="EMBL" id="TDS14280.1"/>
    </source>
</evidence>
<dbReference type="EMBL" id="SNZW01000015">
    <property type="protein sequence ID" value="TDS14280.1"/>
    <property type="molecule type" value="Genomic_DNA"/>
</dbReference>
<name>A0A4R7D0Q7_9FLAO</name>